<sequence length="179" mass="20314">MKAVRPQLCIELQPWMTLSNMSCQTSLSSATCIIVVSFAKVGLLRRNSKRSDWPISEVPPGLASPPLFAQFITVRRVLKNHQMMCLSYLNSGTHFPRRVGKEDGSICWATASEFFPLFERSVLVIPPVIHSQRFIPKLPRFYCKQQASRANLPIPDILRHVLVTEPETQGRVNNLSPWI</sequence>
<evidence type="ECO:0000313" key="1">
    <source>
        <dbReference type="EMBL" id="TDL15926.1"/>
    </source>
</evidence>
<dbReference type="Proteomes" id="UP000294933">
    <property type="component" value="Unassembled WGS sequence"/>
</dbReference>
<dbReference type="AlphaFoldDB" id="A0A4Y7PLJ6"/>
<keyword evidence="2" id="KW-1185">Reference proteome</keyword>
<reference evidence="1 2" key="1">
    <citation type="submission" date="2018-06" db="EMBL/GenBank/DDBJ databases">
        <title>A transcriptomic atlas of mushroom development highlights an independent origin of complex multicellularity.</title>
        <authorList>
            <consortium name="DOE Joint Genome Institute"/>
            <person name="Krizsan K."/>
            <person name="Almasi E."/>
            <person name="Merenyi Z."/>
            <person name="Sahu N."/>
            <person name="Viragh M."/>
            <person name="Koszo T."/>
            <person name="Mondo S."/>
            <person name="Kiss B."/>
            <person name="Balint B."/>
            <person name="Kues U."/>
            <person name="Barry K."/>
            <person name="Hegedus J.C."/>
            <person name="Henrissat B."/>
            <person name="Johnson J."/>
            <person name="Lipzen A."/>
            <person name="Ohm R."/>
            <person name="Nagy I."/>
            <person name="Pangilinan J."/>
            <person name="Yan J."/>
            <person name="Xiong Y."/>
            <person name="Grigoriev I.V."/>
            <person name="Hibbett D.S."/>
            <person name="Nagy L.G."/>
        </authorList>
    </citation>
    <scope>NUCLEOTIDE SEQUENCE [LARGE SCALE GENOMIC DNA]</scope>
    <source>
        <strain evidence="1 2">SZMC22713</strain>
    </source>
</reference>
<dbReference type="VEuPathDB" id="FungiDB:BD410DRAFT_80991"/>
<gene>
    <name evidence="1" type="ORF">BD410DRAFT_80991</name>
</gene>
<evidence type="ECO:0000313" key="2">
    <source>
        <dbReference type="Proteomes" id="UP000294933"/>
    </source>
</evidence>
<name>A0A4Y7PLJ6_9AGAM</name>
<organism evidence="1 2">
    <name type="scientific">Rickenella mellea</name>
    <dbReference type="NCBI Taxonomy" id="50990"/>
    <lineage>
        <taxon>Eukaryota</taxon>
        <taxon>Fungi</taxon>
        <taxon>Dikarya</taxon>
        <taxon>Basidiomycota</taxon>
        <taxon>Agaricomycotina</taxon>
        <taxon>Agaricomycetes</taxon>
        <taxon>Hymenochaetales</taxon>
        <taxon>Rickenellaceae</taxon>
        <taxon>Rickenella</taxon>
    </lineage>
</organism>
<protein>
    <submittedName>
        <fullName evidence="1">Uncharacterized protein</fullName>
    </submittedName>
</protein>
<dbReference type="EMBL" id="ML170257">
    <property type="protein sequence ID" value="TDL15926.1"/>
    <property type="molecule type" value="Genomic_DNA"/>
</dbReference>
<proteinExistence type="predicted"/>
<accession>A0A4Y7PLJ6</accession>